<dbReference type="PRINTS" id="PR00190">
    <property type="entry name" value="ACTIN"/>
</dbReference>
<dbReference type="eggNOG" id="KOG0679">
    <property type="taxonomic scope" value="Eukaryota"/>
</dbReference>
<dbReference type="Proteomes" id="UP000054350">
    <property type="component" value="Unassembled WGS sequence"/>
</dbReference>
<dbReference type="PROSITE" id="PS00432">
    <property type="entry name" value="ACTINS_2"/>
    <property type="match status" value="1"/>
</dbReference>
<dbReference type="EMBL" id="GG745337">
    <property type="protein sequence ID" value="KNE60918.1"/>
    <property type="molecule type" value="Genomic_DNA"/>
</dbReference>
<gene>
    <name evidence="2" type="ORF">AMAG_06680</name>
</gene>
<dbReference type="InterPro" id="IPR004000">
    <property type="entry name" value="Actin"/>
</dbReference>
<dbReference type="Pfam" id="PF00022">
    <property type="entry name" value="Actin"/>
    <property type="match status" value="1"/>
</dbReference>
<dbReference type="AlphaFoldDB" id="A0A0L0SEG0"/>
<dbReference type="VEuPathDB" id="FungiDB:AMAG_06680"/>
<reference evidence="3" key="2">
    <citation type="submission" date="2009-11" db="EMBL/GenBank/DDBJ databases">
        <title>The Genome Sequence of Allomyces macrogynus strain ATCC 38327.</title>
        <authorList>
            <consortium name="The Broad Institute Genome Sequencing Platform"/>
            <person name="Russ C."/>
            <person name="Cuomo C."/>
            <person name="Shea T."/>
            <person name="Young S.K."/>
            <person name="Zeng Q."/>
            <person name="Koehrsen M."/>
            <person name="Haas B."/>
            <person name="Borodovsky M."/>
            <person name="Guigo R."/>
            <person name="Alvarado L."/>
            <person name="Berlin A."/>
            <person name="Borenstein D."/>
            <person name="Chen Z."/>
            <person name="Engels R."/>
            <person name="Freedman E."/>
            <person name="Gellesch M."/>
            <person name="Goldberg J."/>
            <person name="Griggs A."/>
            <person name="Gujja S."/>
            <person name="Heiman D."/>
            <person name="Hepburn T."/>
            <person name="Howarth C."/>
            <person name="Jen D."/>
            <person name="Larson L."/>
            <person name="Lewis B."/>
            <person name="Mehta T."/>
            <person name="Park D."/>
            <person name="Pearson M."/>
            <person name="Roberts A."/>
            <person name="Saif S."/>
            <person name="Shenoy N."/>
            <person name="Sisk P."/>
            <person name="Stolte C."/>
            <person name="Sykes S."/>
            <person name="Walk T."/>
            <person name="White J."/>
            <person name="Yandava C."/>
            <person name="Burger G."/>
            <person name="Gray M.W."/>
            <person name="Holland P.W.H."/>
            <person name="King N."/>
            <person name="Lang F.B.F."/>
            <person name="Roger A.J."/>
            <person name="Ruiz-Trillo I."/>
            <person name="Lander E."/>
            <person name="Nusbaum C."/>
        </authorList>
    </citation>
    <scope>NUCLEOTIDE SEQUENCE [LARGE SCALE GENOMIC DNA]</scope>
    <source>
        <strain evidence="3">ATCC 38327</strain>
    </source>
</reference>
<protein>
    <submittedName>
        <fullName evidence="2">Uncharacterized protein</fullName>
    </submittedName>
</protein>
<dbReference type="Gene3D" id="3.90.640.10">
    <property type="entry name" value="Actin, Chain A, domain 4"/>
    <property type="match status" value="1"/>
</dbReference>
<dbReference type="SMART" id="SM00268">
    <property type="entry name" value="ACTIN"/>
    <property type="match status" value="1"/>
</dbReference>
<dbReference type="STRING" id="578462.A0A0L0SEG0"/>
<comment type="similarity">
    <text evidence="1">Belongs to the actin family.</text>
</comment>
<dbReference type="InterPro" id="IPR043129">
    <property type="entry name" value="ATPase_NBD"/>
</dbReference>
<reference evidence="2 3" key="1">
    <citation type="submission" date="2009-11" db="EMBL/GenBank/DDBJ databases">
        <title>Annotation of Allomyces macrogynus ATCC 38327.</title>
        <authorList>
            <consortium name="The Broad Institute Genome Sequencing Platform"/>
            <person name="Russ C."/>
            <person name="Cuomo C."/>
            <person name="Burger G."/>
            <person name="Gray M.W."/>
            <person name="Holland P.W.H."/>
            <person name="King N."/>
            <person name="Lang F.B.F."/>
            <person name="Roger A.J."/>
            <person name="Ruiz-Trillo I."/>
            <person name="Young S.K."/>
            <person name="Zeng Q."/>
            <person name="Gargeya S."/>
            <person name="Fitzgerald M."/>
            <person name="Haas B."/>
            <person name="Abouelleil A."/>
            <person name="Alvarado L."/>
            <person name="Arachchi H.M."/>
            <person name="Berlin A."/>
            <person name="Chapman S.B."/>
            <person name="Gearin G."/>
            <person name="Goldberg J."/>
            <person name="Griggs A."/>
            <person name="Gujja S."/>
            <person name="Hansen M."/>
            <person name="Heiman D."/>
            <person name="Howarth C."/>
            <person name="Larimer J."/>
            <person name="Lui A."/>
            <person name="MacDonald P.J.P."/>
            <person name="McCowen C."/>
            <person name="Montmayeur A."/>
            <person name="Murphy C."/>
            <person name="Neiman D."/>
            <person name="Pearson M."/>
            <person name="Priest M."/>
            <person name="Roberts A."/>
            <person name="Saif S."/>
            <person name="Shea T."/>
            <person name="Sisk P."/>
            <person name="Stolte C."/>
            <person name="Sykes S."/>
            <person name="Wortman J."/>
            <person name="Nusbaum C."/>
            <person name="Birren B."/>
        </authorList>
    </citation>
    <scope>NUCLEOTIDE SEQUENCE [LARGE SCALE GENOMIC DNA]</scope>
    <source>
        <strain evidence="2 3">ATCC 38327</strain>
    </source>
</reference>
<dbReference type="OMA" id="SKSWHSY"/>
<evidence type="ECO:0000256" key="1">
    <source>
        <dbReference type="RuleBase" id="RU000487"/>
    </source>
</evidence>
<evidence type="ECO:0000313" key="2">
    <source>
        <dbReference type="EMBL" id="KNE60918.1"/>
    </source>
</evidence>
<sequence length="435" mass="47695">MATATYGGDEVSALVLDVGSTWTKAGWAGEDTPDLYMPSSVGYIPPPPSDAMAVDGEPAPAAAASIDGQWFVSEGESTLWRPNMEMRNPLTEGVVSDWDAYEQIWEYTFRKHLRVNPEEHPLLVAEPAWNPPEARQRAVELAFETFDFPAFFMAKTPVLSSFAAGKGGALVIECGGGMTSVTPVHDGYILKKGVVHQALAGDHLSHQALLTFAFNKINIQPQYMIGKKLAVAPAQPAQVILRDRPNTTPSFHRLALTRTFHDFKETVCAVSTTTFREHDFRATSKPYEFPCGYNNVFSVERYRLPEVLFQPKSLFIPPALLGADSPHATLPVPRDPMLSLTQMIDQAVRAVDVDLRPGLLSNVIVTGGTAQMPGFAERVQNELAGLFPGAKIKVYSPSSMPEKKFGAWLGGSILASLGTFHQLWISKKEYEEKCV</sequence>
<dbReference type="CDD" id="cd13395">
    <property type="entry name" value="ASKHA_NBD_Arp4_ACTL6-like"/>
    <property type="match status" value="1"/>
</dbReference>
<proteinExistence type="inferred from homology"/>
<name>A0A0L0SEG0_ALLM3</name>
<accession>A0A0L0SEG0</accession>
<dbReference type="OrthoDB" id="5132116at2759"/>
<dbReference type="FunFam" id="3.30.420.40:FF:000050">
    <property type="entry name" value="Actin, alpha skeletal muscle"/>
    <property type="match status" value="1"/>
</dbReference>
<dbReference type="InterPro" id="IPR004001">
    <property type="entry name" value="Actin_CS"/>
</dbReference>
<dbReference type="PANTHER" id="PTHR11937">
    <property type="entry name" value="ACTIN"/>
    <property type="match status" value="1"/>
</dbReference>
<evidence type="ECO:0000313" key="3">
    <source>
        <dbReference type="Proteomes" id="UP000054350"/>
    </source>
</evidence>
<dbReference type="Gene3D" id="3.30.420.40">
    <property type="match status" value="3"/>
</dbReference>
<keyword evidence="3" id="KW-1185">Reference proteome</keyword>
<dbReference type="FunFam" id="3.30.420.40:FF:000058">
    <property type="entry name" value="Putative actin-related protein 5"/>
    <property type="match status" value="1"/>
</dbReference>
<dbReference type="SUPFAM" id="SSF53067">
    <property type="entry name" value="Actin-like ATPase domain"/>
    <property type="match status" value="2"/>
</dbReference>
<organism evidence="2 3">
    <name type="scientific">Allomyces macrogynus (strain ATCC 38327)</name>
    <name type="common">Allomyces javanicus var. macrogynus</name>
    <dbReference type="NCBI Taxonomy" id="578462"/>
    <lineage>
        <taxon>Eukaryota</taxon>
        <taxon>Fungi</taxon>
        <taxon>Fungi incertae sedis</taxon>
        <taxon>Blastocladiomycota</taxon>
        <taxon>Blastocladiomycetes</taxon>
        <taxon>Blastocladiales</taxon>
        <taxon>Blastocladiaceae</taxon>
        <taxon>Allomyces</taxon>
    </lineage>
</organism>